<dbReference type="STRING" id="553469.SAMN04487947_1837"/>
<dbReference type="InterPro" id="IPR002575">
    <property type="entry name" value="Aminoglycoside_PTrfase"/>
</dbReference>
<dbReference type="Gene3D" id="3.90.1200.10">
    <property type="match status" value="1"/>
</dbReference>
<sequence length="336" mass="36851">MSDVAAVLEREFPDRSVASATPARRGNTKETTLVAFADGGGAVVQFAADAAAFRTELALARAVRERTSVPTPRVLAAGRLDGRAYAVVERVAGTDLHERFSRVDDGTRTRLARRFGRFLAELHEAFAFDSYGRVRVADDETPPDDHRWFGDDEATEFAVAASPRRPSESTERPSESPWPGWFRAYARAGIDALPPAFDGLRPDIGAALQAASLPSSPSSRLYPWDLRPGNAVFDGETVAAVLDWGGPLAAAPGLSVAKTEHLVADWYVEDSESLRVAFRDGYASVRPYPNVRSVYRLVAVVRSAVDSRGEVTRPRFPELDGGRAVQFHRERLREWL</sequence>
<dbReference type="PANTHER" id="PTHR21310:SF15">
    <property type="entry name" value="AMINOGLYCOSIDE PHOSPHOTRANSFERASE DOMAIN-CONTAINING PROTEIN"/>
    <property type="match status" value="1"/>
</dbReference>
<dbReference type="SUPFAM" id="SSF56112">
    <property type="entry name" value="Protein kinase-like (PK-like)"/>
    <property type="match status" value="1"/>
</dbReference>
<reference evidence="3" key="1">
    <citation type="submission" date="2016-10" db="EMBL/GenBank/DDBJ databases">
        <authorList>
            <person name="Varghese N."/>
            <person name="Submissions S."/>
        </authorList>
    </citation>
    <scope>NUCLEOTIDE SEQUENCE [LARGE SCALE GENOMIC DNA]</scope>
    <source>
        <strain evidence="3">CGMCC 1.7736</strain>
    </source>
</reference>
<name>A0A1I6GYP1_9EURY</name>
<protein>
    <submittedName>
        <fullName evidence="2">Phosphotransferase enzyme family protein</fullName>
    </submittedName>
</protein>
<evidence type="ECO:0000313" key="3">
    <source>
        <dbReference type="Proteomes" id="UP000198531"/>
    </source>
</evidence>
<dbReference type="RefSeq" id="WP_089806640.1">
    <property type="nucleotide sequence ID" value="NZ_FOYT01000001.1"/>
</dbReference>
<feature type="domain" description="Aminoglycoside phosphotransferase" evidence="1">
    <location>
        <begin position="21"/>
        <end position="286"/>
    </location>
</feature>
<dbReference type="Proteomes" id="UP000198531">
    <property type="component" value="Unassembled WGS sequence"/>
</dbReference>
<dbReference type="InterPro" id="IPR011009">
    <property type="entry name" value="Kinase-like_dom_sf"/>
</dbReference>
<dbReference type="GO" id="GO:0016740">
    <property type="term" value="F:transferase activity"/>
    <property type="evidence" value="ECO:0007669"/>
    <property type="project" value="UniProtKB-KW"/>
</dbReference>
<keyword evidence="2" id="KW-0808">Transferase</keyword>
<proteinExistence type="predicted"/>
<dbReference type="OrthoDB" id="350437at2157"/>
<keyword evidence="3" id="KW-1185">Reference proteome</keyword>
<organism evidence="2 3">
    <name type="scientific">Halogeometricum rufum</name>
    <dbReference type="NCBI Taxonomy" id="553469"/>
    <lineage>
        <taxon>Archaea</taxon>
        <taxon>Methanobacteriati</taxon>
        <taxon>Methanobacteriota</taxon>
        <taxon>Stenosarchaea group</taxon>
        <taxon>Halobacteria</taxon>
        <taxon>Halobacteriales</taxon>
        <taxon>Haloferacaceae</taxon>
        <taxon>Halogeometricum</taxon>
    </lineage>
</organism>
<evidence type="ECO:0000313" key="2">
    <source>
        <dbReference type="EMBL" id="SFR47318.1"/>
    </source>
</evidence>
<gene>
    <name evidence="2" type="ORF">SAMN04487947_1837</name>
</gene>
<evidence type="ECO:0000259" key="1">
    <source>
        <dbReference type="Pfam" id="PF01636"/>
    </source>
</evidence>
<dbReference type="Pfam" id="PF01636">
    <property type="entry name" value="APH"/>
    <property type="match status" value="1"/>
</dbReference>
<dbReference type="PANTHER" id="PTHR21310">
    <property type="entry name" value="AMINOGLYCOSIDE PHOSPHOTRANSFERASE-RELATED-RELATED"/>
    <property type="match status" value="1"/>
</dbReference>
<accession>A0A1I6GYP1</accession>
<dbReference type="EMBL" id="FOYT01000001">
    <property type="protein sequence ID" value="SFR47318.1"/>
    <property type="molecule type" value="Genomic_DNA"/>
</dbReference>
<dbReference type="AlphaFoldDB" id="A0A1I6GYP1"/>
<dbReference type="InterPro" id="IPR051678">
    <property type="entry name" value="AGP_Transferase"/>
</dbReference>